<evidence type="ECO:0000256" key="1">
    <source>
        <dbReference type="ARBA" id="ARBA00004651"/>
    </source>
</evidence>
<evidence type="ECO:0000256" key="7">
    <source>
        <dbReference type="SAM" id="Phobius"/>
    </source>
</evidence>
<dbReference type="Proteomes" id="UP001055460">
    <property type="component" value="Chromosome"/>
</dbReference>
<evidence type="ECO:0000256" key="6">
    <source>
        <dbReference type="ARBA" id="ARBA00023136"/>
    </source>
</evidence>
<evidence type="ECO:0000256" key="2">
    <source>
        <dbReference type="ARBA" id="ARBA00006679"/>
    </source>
</evidence>
<evidence type="ECO:0000313" key="10">
    <source>
        <dbReference type="Proteomes" id="UP001055460"/>
    </source>
</evidence>
<dbReference type="Proteomes" id="UP001214094">
    <property type="component" value="Chromosome"/>
</dbReference>
<evidence type="ECO:0000256" key="5">
    <source>
        <dbReference type="ARBA" id="ARBA00022989"/>
    </source>
</evidence>
<dbReference type="RefSeq" id="WP_029742404.1">
    <property type="nucleotide sequence ID" value="NZ_CAXURO020000001.1"/>
</dbReference>
<accession>A0A9Q8Y7P9</accession>
<keyword evidence="4 7" id="KW-0812">Transmembrane</keyword>
<dbReference type="InterPro" id="IPR032808">
    <property type="entry name" value="DoxX"/>
</dbReference>
<evidence type="ECO:0000256" key="4">
    <source>
        <dbReference type="ARBA" id="ARBA00022692"/>
    </source>
</evidence>
<keyword evidence="11" id="KW-1185">Reference proteome</keyword>
<dbReference type="GeneID" id="29517433"/>
<dbReference type="Pfam" id="PF07681">
    <property type="entry name" value="DoxX"/>
    <property type="match status" value="1"/>
</dbReference>
<name>A0A9Q8Y7P9_ENSAD</name>
<feature type="transmembrane region" description="Helical" evidence="7">
    <location>
        <begin position="94"/>
        <end position="111"/>
    </location>
</feature>
<reference evidence="8" key="1">
    <citation type="submission" date="2022-06" db="EMBL/GenBank/DDBJ databases">
        <title>Physiological and biochemical characterization and genomic elucidation of a strain of the genus Ensifer adhaerens M8 that combines arsenic oxidation and chromium reduction.</title>
        <authorList>
            <person name="Li X."/>
            <person name="Yu c."/>
        </authorList>
    </citation>
    <scope>NUCLEOTIDE SEQUENCE</scope>
    <source>
        <strain evidence="8">M8</strain>
    </source>
</reference>
<evidence type="ECO:0000313" key="11">
    <source>
        <dbReference type="Proteomes" id="UP001214094"/>
    </source>
</evidence>
<feature type="transmembrane region" description="Helical" evidence="7">
    <location>
        <begin position="123"/>
        <end position="139"/>
    </location>
</feature>
<dbReference type="InterPro" id="IPR051907">
    <property type="entry name" value="DoxX-like_oxidoreductase"/>
</dbReference>
<feature type="transmembrane region" description="Helical" evidence="7">
    <location>
        <begin position="68"/>
        <end position="87"/>
    </location>
</feature>
<dbReference type="AlphaFoldDB" id="A0A9Q8Y7P9"/>
<keyword evidence="3" id="KW-1003">Cell membrane</keyword>
<reference evidence="9 11" key="2">
    <citation type="submission" date="2023-03" db="EMBL/GenBank/DDBJ databases">
        <title>Comparative genome and transcriptome analysis combination mining strategies for increasing vitamin B12 production of Ensifer adhaerens strain.</title>
        <authorList>
            <person name="Yongheng L."/>
        </authorList>
    </citation>
    <scope>NUCLEOTIDE SEQUENCE [LARGE SCALE GENOMIC DNA]</scope>
    <source>
        <strain evidence="9 11">Casida A-T305</strain>
    </source>
</reference>
<keyword evidence="6 7" id="KW-0472">Membrane</keyword>
<evidence type="ECO:0000313" key="8">
    <source>
        <dbReference type="EMBL" id="USJ23271.1"/>
    </source>
</evidence>
<organism evidence="8 10">
    <name type="scientific">Ensifer adhaerens</name>
    <name type="common">Sinorhizobium morelense</name>
    <dbReference type="NCBI Taxonomy" id="106592"/>
    <lineage>
        <taxon>Bacteria</taxon>
        <taxon>Pseudomonadati</taxon>
        <taxon>Pseudomonadota</taxon>
        <taxon>Alphaproteobacteria</taxon>
        <taxon>Hyphomicrobiales</taxon>
        <taxon>Rhizobiaceae</taxon>
        <taxon>Sinorhizobium/Ensifer group</taxon>
        <taxon>Ensifer</taxon>
    </lineage>
</organism>
<proteinExistence type="inferred from homology"/>
<evidence type="ECO:0000313" key="9">
    <source>
        <dbReference type="EMBL" id="WFP90641.1"/>
    </source>
</evidence>
<protein>
    <submittedName>
        <fullName evidence="8">DoxX family protein</fullName>
    </submittedName>
</protein>
<dbReference type="PANTHER" id="PTHR33452">
    <property type="entry name" value="OXIDOREDUCTASE CATD-RELATED"/>
    <property type="match status" value="1"/>
</dbReference>
<dbReference type="GO" id="GO:0005886">
    <property type="term" value="C:plasma membrane"/>
    <property type="evidence" value="ECO:0007669"/>
    <property type="project" value="UniProtKB-SubCell"/>
</dbReference>
<evidence type="ECO:0000256" key="3">
    <source>
        <dbReference type="ARBA" id="ARBA00022475"/>
    </source>
</evidence>
<dbReference type="PANTHER" id="PTHR33452:SF1">
    <property type="entry name" value="INNER MEMBRANE PROTEIN YPHA-RELATED"/>
    <property type="match status" value="1"/>
</dbReference>
<dbReference type="KEGG" id="eah:FA04_18925"/>
<keyword evidence="5 7" id="KW-1133">Transmembrane helix</keyword>
<gene>
    <name evidence="8" type="ORF">NE863_18665</name>
    <name evidence="9" type="ORF">P4B07_19175</name>
</gene>
<comment type="subcellular location">
    <subcellularLocation>
        <location evidence="1">Cell membrane</location>
        <topology evidence="1">Multi-pass membrane protein</topology>
    </subcellularLocation>
</comment>
<dbReference type="EMBL" id="CP098807">
    <property type="protein sequence ID" value="USJ23271.1"/>
    <property type="molecule type" value="Genomic_DNA"/>
</dbReference>
<dbReference type="EMBL" id="CP121308">
    <property type="protein sequence ID" value="WFP90641.1"/>
    <property type="molecule type" value="Genomic_DNA"/>
</dbReference>
<comment type="similarity">
    <text evidence="2">Belongs to the DoxX family.</text>
</comment>
<sequence length="151" mass="16002">MTDVTVSSSRPRAILPALEKIYLPLNTSAETLLRVLAGALLAVHGFGKITNPFGAIGMVEGLGFYPGVFWSPLLAATEFFGGILIAIGLLTRPAAFAGMIVLLVTVYFHGIVQGEGLFGAEKSILWAAILFFFAIRGANSQSVDAKLGKQF</sequence>
<dbReference type="OrthoDB" id="5398343at2"/>